<dbReference type="Gene3D" id="1.10.287.130">
    <property type="match status" value="1"/>
</dbReference>
<dbReference type="CDD" id="cd00082">
    <property type="entry name" value="HisKA"/>
    <property type="match status" value="1"/>
</dbReference>
<dbReference type="Pfam" id="PF00072">
    <property type="entry name" value="Response_reg"/>
    <property type="match status" value="1"/>
</dbReference>
<evidence type="ECO:0000313" key="7">
    <source>
        <dbReference type="Proteomes" id="UP000696931"/>
    </source>
</evidence>
<feature type="domain" description="Response regulatory" evidence="5">
    <location>
        <begin position="338"/>
        <end position="456"/>
    </location>
</feature>
<accession>A0A933SB99</accession>
<dbReference type="Pfam" id="PF00512">
    <property type="entry name" value="HisKA"/>
    <property type="match status" value="1"/>
</dbReference>
<dbReference type="InterPro" id="IPR011006">
    <property type="entry name" value="CheY-like_superfamily"/>
</dbReference>
<dbReference type="GO" id="GO:0000155">
    <property type="term" value="F:phosphorelay sensor kinase activity"/>
    <property type="evidence" value="ECO:0007669"/>
    <property type="project" value="InterPro"/>
</dbReference>
<dbReference type="PANTHER" id="PTHR45339">
    <property type="entry name" value="HYBRID SIGNAL TRANSDUCTION HISTIDINE KINASE J"/>
    <property type="match status" value="1"/>
</dbReference>
<proteinExistence type="predicted"/>
<dbReference type="SMART" id="SM00388">
    <property type="entry name" value="HisKA"/>
    <property type="match status" value="1"/>
</dbReference>
<reference evidence="6" key="1">
    <citation type="submission" date="2020-07" db="EMBL/GenBank/DDBJ databases">
        <title>Huge and variable diversity of episymbiotic CPR bacteria and DPANN archaea in groundwater ecosystems.</title>
        <authorList>
            <person name="He C.Y."/>
            <person name="Keren R."/>
            <person name="Whittaker M."/>
            <person name="Farag I.F."/>
            <person name="Doudna J."/>
            <person name="Cate J.H.D."/>
            <person name="Banfield J.F."/>
        </authorList>
    </citation>
    <scope>NUCLEOTIDE SEQUENCE</scope>
    <source>
        <strain evidence="6">NC_groundwater_1813_Pr3_B-0.1um_71_17</strain>
    </source>
</reference>
<dbReference type="CDD" id="cd17546">
    <property type="entry name" value="REC_hyHK_CKI1_RcsC-like"/>
    <property type="match status" value="1"/>
</dbReference>
<dbReference type="EMBL" id="JACRIW010000049">
    <property type="protein sequence ID" value="MBI5169351.1"/>
    <property type="molecule type" value="Genomic_DNA"/>
</dbReference>
<dbReference type="SMART" id="SM00387">
    <property type="entry name" value="HATPase_c"/>
    <property type="match status" value="1"/>
</dbReference>
<dbReference type="PROSITE" id="PS50109">
    <property type="entry name" value="HIS_KIN"/>
    <property type="match status" value="1"/>
</dbReference>
<dbReference type="SMART" id="SM00448">
    <property type="entry name" value="REC"/>
    <property type="match status" value="1"/>
</dbReference>
<dbReference type="InterPro" id="IPR036890">
    <property type="entry name" value="HATPase_C_sf"/>
</dbReference>
<evidence type="ECO:0000256" key="3">
    <source>
        <dbReference type="SAM" id="MobiDB-lite"/>
    </source>
</evidence>
<evidence type="ECO:0000256" key="2">
    <source>
        <dbReference type="PROSITE-ProRule" id="PRU00169"/>
    </source>
</evidence>
<dbReference type="Gene3D" id="3.40.50.2300">
    <property type="match status" value="1"/>
</dbReference>
<feature type="domain" description="Histidine kinase" evidence="4">
    <location>
        <begin position="90"/>
        <end position="312"/>
    </location>
</feature>
<evidence type="ECO:0000256" key="1">
    <source>
        <dbReference type="ARBA" id="ARBA00022553"/>
    </source>
</evidence>
<dbReference type="Gene3D" id="3.30.565.10">
    <property type="entry name" value="Histidine kinase-like ATPase, C-terminal domain"/>
    <property type="match status" value="1"/>
</dbReference>
<evidence type="ECO:0000313" key="6">
    <source>
        <dbReference type="EMBL" id="MBI5169351.1"/>
    </source>
</evidence>
<dbReference type="InterPro" id="IPR005467">
    <property type="entry name" value="His_kinase_dom"/>
</dbReference>
<feature type="region of interest" description="Disordered" evidence="3">
    <location>
        <begin position="1"/>
        <end position="37"/>
    </location>
</feature>
<dbReference type="InterPro" id="IPR036097">
    <property type="entry name" value="HisK_dim/P_sf"/>
</dbReference>
<dbReference type="SUPFAM" id="SSF55874">
    <property type="entry name" value="ATPase domain of HSP90 chaperone/DNA topoisomerase II/histidine kinase"/>
    <property type="match status" value="1"/>
</dbReference>
<evidence type="ECO:0000259" key="5">
    <source>
        <dbReference type="PROSITE" id="PS50110"/>
    </source>
</evidence>
<dbReference type="InterPro" id="IPR001789">
    <property type="entry name" value="Sig_transdc_resp-reg_receiver"/>
</dbReference>
<dbReference type="AlphaFoldDB" id="A0A933SB99"/>
<keyword evidence="1 2" id="KW-0597">Phosphoprotein</keyword>
<protein>
    <submittedName>
        <fullName evidence="6">Response regulator</fullName>
    </submittedName>
</protein>
<dbReference type="InterPro" id="IPR003661">
    <property type="entry name" value="HisK_dim/P_dom"/>
</dbReference>
<dbReference type="SUPFAM" id="SSF47384">
    <property type="entry name" value="Homodimeric domain of signal transducing histidine kinase"/>
    <property type="match status" value="1"/>
</dbReference>
<gene>
    <name evidence="6" type="ORF">HZA61_07685</name>
</gene>
<feature type="modified residue" description="4-aspartylphosphate" evidence="2">
    <location>
        <position position="387"/>
    </location>
</feature>
<sequence length="469" mass="50125">MNTHSHGPNGAGERNSHEDDSQARPLGPLSDLTERRRLEDELRRMAYEAQEARADAESAASLVRAEAEELARERDQAAAHARASSEFIASMAHDLRTPLNGVLGMVEFLLHSSLTEEQRDQALTIRGSAESLVRLVGDIVDFSRAGAGQLEVQSEEFSVRDVVDDVARLLAQKAVAKGITFSATVASTVPDRMRGDAAHLRQVITNLASNAVRFTDEGSVTVALSRAPGILADGRVPLRIEVQDTDATLSAENLAALMDQRTGGGEKHPISGSAGLGLAISRRLVELMGGTIVVGSEPGRGSAISVEVPLERVAAAAQPAQPAQAPDFTLTMQPLDLRVLVAEDNAVNQKVATRMLQRWGITAHVVPDGRAAVEAVSTGAFDLVLMDVLMPRQNGFDATSEIRRHEAGTGRRIPVVAMTAHGLAQERERCFEAGMDGFVAKPIQAAELYAELAKWAEARDMAEGGRHAA</sequence>
<organism evidence="6 7">
    <name type="scientific">Eiseniibacteriota bacterium</name>
    <dbReference type="NCBI Taxonomy" id="2212470"/>
    <lineage>
        <taxon>Bacteria</taxon>
        <taxon>Candidatus Eiseniibacteriota</taxon>
    </lineage>
</organism>
<evidence type="ECO:0000259" key="4">
    <source>
        <dbReference type="PROSITE" id="PS50109"/>
    </source>
</evidence>
<dbReference type="Pfam" id="PF02518">
    <property type="entry name" value="HATPase_c"/>
    <property type="match status" value="1"/>
</dbReference>
<dbReference type="SUPFAM" id="SSF52172">
    <property type="entry name" value="CheY-like"/>
    <property type="match status" value="1"/>
</dbReference>
<dbReference type="PANTHER" id="PTHR45339:SF5">
    <property type="entry name" value="HISTIDINE KINASE"/>
    <property type="match status" value="1"/>
</dbReference>
<comment type="caution">
    <text evidence="6">The sequence shown here is derived from an EMBL/GenBank/DDBJ whole genome shotgun (WGS) entry which is preliminary data.</text>
</comment>
<name>A0A933SB99_UNCEI</name>
<dbReference type="PROSITE" id="PS50110">
    <property type="entry name" value="RESPONSE_REGULATORY"/>
    <property type="match status" value="1"/>
</dbReference>
<dbReference type="InterPro" id="IPR003594">
    <property type="entry name" value="HATPase_dom"/>
</dbReference>
<dbReference type="Proteomes" id="UP000696931">
    <property type="component" value="Unassembled WGS sequence"/>
</dbReference>